<evidence type="ECO:0000256" key="2">
    <source>
        <dbReference type="ARBA" id="ARBA00022679"/>
    </source>
</evidence>
<dbReference type="RefSeq" id="WP_211310366.1">
    <property type="nucleotide sequence ID" value="NZ_OMKW01000001.1"/>
</dbReference>
<evidence type="ECO:0000313" key="6">
    <source>
        <dbReference type="Proteomes" id="UP000244932"/>
    </source>
</evidence>
<dbReference type="InterPro" id="IPR001451">
    <property type="entry name" value="Hexapep"/>
</dbReference>
<evidence type="ECO:0000256" key="4">
    <source>
        <dbReference type="ARBA" id="ARBA00023315"/>
    </source>
</evidence>
<dbReference type="Pfam" id="PF00132">
    <property type="entry name" value="Hexapep"/>
    <property type="match status" value="1"/>
</dbReference>
<keyword evidence="2 5" id="KW-0808">Transferase</keyword>
<comment type="similarity">
    <text evidence="1">Belongs to the transferase hexapeptide repeat family.</text>
</comment>
<dbReference type="PANTHER" id="PTHR43300">
    <property type="entry name" value="ACETYLTRANSFERASE"/>
    <property type="match status" value="1"/>
</dbReference>
<organism evidence="5 6">
    <name type="scientific">Pontivivens insulae</name>
    <dbReference type="NCBI Taxonomy" id="1639689"/>
    <lineage>
        <taxon>Bacteria</taxon>
        <taxon>Pseudomonadati</taxon>
        <taxon>Pseudomonadota</taxon>
        <taxon>Alphaproteobacteria</taxon>
        <taxon>Rhodobacterales</taxon>
        <taxon>Paracoccaceae</taxon>
        <taxon>Pontivivens</taxon>
    </lineage>
</organism>
<dbReference type="CDD" id="cd03349">
    <property type="entry name" value="LbH_XAT"/>
    <property type="match status" value="1"/>
</dbReference>
<dbReference type="PANTHER" id="PTHR43300:SF11">
    <property type="entry name" value="ACETYLTRANSFERASE RV3034C-RELATED"/>
    <property type="match status" value="1"/>
</dbReference>
<accession>A0A2R8A7W5</accession>
<sequence length="204" mass="22423">MMTHKRKQAVPDPTKDRIRKFGESKMFVGRFTYGDNKIVVRQWGEGASATIGSFCSIADGVVFMLGGNHRVDWITTFPFGHIFRTKLGKESVSGHPTTRGDIVVGHDVWIGENSVVMSGVQIGNGAVVAAESVVTNDIAPYEIWGGNPARKIKDRFDPEIVDALLQLSWWELELDTIRKISPKLLTAPTLEGIAEIAQMIKAAS</sequence>
<reference evidence="5 6" key="1">
    <citation type="submission" date="2018-03" db="EMBL/GenBank/DDBJ databases">
        <authorList>
            <person name="Keele B.F."/>
        </authorList>
    </citation>
    <scope>NUCLEOTIDE SEQUENCE [LARGE SCALE GENOMIC DNA]</scope>
    <source>
        <strain evidence="5 6">CeCT 8812</strain>
    </source>
</reference>
<gene>
    <name evidence="5" type="primary">cat</name>
    <name evidence="5" type="ORF">POI8812_00622</name>
</gene>
<dbReference type="Proteomes" id="UP000244932">
    <property type="component" value="Unassembled WGS sequence"/>
</dbReference>
<dbReference type="EMBL" id="OMKW01000001">
    <property type="protein sequence ID" value="SPF28324.1"/>
    <property type="molecule type" value="Genomic_DNA"/>
</dbReference>
<dbReference type="InterPro" id="IPR050179">
    <property type="entry name" value="Trans_hexapeptide_repeat"/>
</dbReference>
<keyword evidence="6" id="KW-1185">Reference proteome</keyword>
<keyword evidence="3" id="KW-0677">Repeat</keyword>
<evidence type="ECO:0000256" key="3">
    <source>
        <dbReference type="ARBA" id="ARBA00022737"/>
    </source>
</evidence>
<keyword evidence="4 5" id="KW-0012">Acyltransferase</keyword>
<name>A0A2R8A7W5_9RHOB</name>
<evidence type="ECO:0000313" key="5">
    <source>
        <dbReference type="EMBL" id="SPF28324.1"/>
    </source>
</evidence>
<dbReference type="InterPro" id="IPR011004">
    <property type="entry name" value="Trimer_LpxA-like_sf"/>
</dbReference>
<proteinExistence type="inferred from homology"/>
<dbReference type="EC" id="2.3.1.28" evidence="5"/>
<evidence type="ECO:0000256" key="1">
    <source>
        <dbReference type="ARBA" id="ARBA00007274"/>
    </source>
</evidence>
<dbReference type="InterPro" id="IPR018357">
    <property type="entry name" value="Hexapep_transf_CS"/>
</dbReference>
<dbReference type="SUPFAM" id="SSF51161">
    <property type="entry name" value="Trimeric LpxA-like enzymes"/>
    <property type="match status" value="1"/>
</dbReference>
<protein>
    <submittedName>
        <fullName evidence="5">Chloramphenicol acetyltransferase</fullName>
        <ecNumber evidence="5">2.3.1.28</ecNumber>
    </submittedName>
</protein>
<dbReference type="Gene3D" id="2.160.10.10">
    <property type="entry name" value="Hexapeptide repeat proteins"/>
    <property type="match status" value="1"/>
</dbReference>
<dbReference type="GO" id="GO:0008811">
    <property type="term" value="F:chloramphenicol O-acetyltransferase activity"/>
    <property type="evidence" value="ECO:0007669"/>
    <property type="project" value="UniProtKB-EC"/>
</dbReference>
<dbReference type="PROSITE" id="PS00101">
    <property type="entry name" value="HEXAPEP_TRANSFERASES"/>
    <property type="match status" value="1"/>
</dbReference>
<dbReference type="AlphaFoldDB" id="A0A2R8A7W5"/>